<evidence type="ECO:0000256" key="1">
    <source>
        <dbReference type="SAM" id="MobiDB-lite"/>
    </source>
</evidence>
<sequence length="126" mass="13950">MGGGCNREVEIRRAGMRGELATRGKERGDHGEIWSREGVRGRPTQGETEVSTREMRRQALKGAQPATSTTAQQGATSWRRTSQRNEGTAGRDVREVGEELRLRASLREENGWAAVRQGQQMSGGRE</sequence>
<accession>C0PJD7</accession>
<reference evidence="2" key="1">
    <citation type="journal article" date="2009" name="PLoS Genet.">
        <title>Sequencing, mapping, and analysis of 27,455 maize full-length cDNAs.</title>
        <authorList>
            <person name="Soderlund C."/>
            <person name="Descour A."/>
            <person name="Kudrna D."/>
            <person name="Bomhoff M."/>
            <person name="Boyd L."/>
            <person name="Currie J."/>
            <person name="Angelova A."/>
            <person name="Collura K."/>
            <person name="Wissotski M."/>
            <person name="Ashley E."/>
            <person name="Morrow D."/>
            <person name="Fernandes J."/>
            <person name="Walbot V."/>
            <person name="Yu Y."/>
        </authorList>
    </citation>
    <scope>NUCLEOTIDE SEQUENCE</scope>
    <source>
        <strain evidence="2">B73</strain>
    </source>
</reference>
<feature type="region of interest" description="Disordered" evidence="1">
    <location>
        <begin position="1"/>
        <end position="96"/>
    </location>
</feature>
<name>C0PJD7_MAIZE</name>
<protein>
    <submittedName>
        <fullName evidence="2">Uncharacterized protein</fullName>
    </submittedName>
</protein>
<feature type="compositionally biased region" description="Low complexity" evidence="1">
    <location>
        <begin position="62"/>
        <end position="77"/>
    </location>
</feature>
<dbReference type="EMBL" id="BT068406">
    <property type="protein sequence ID" value="ACN35303.1"/>
    <property type="molecule type" value="mRNA"/>
</dbReference>
<feature type="compositionally biased region" description="Basic and acidic residues" evidence="1">
    <location>
        <begin position="20"/>
        <end position="40"/>
    </location>
</feature>
<dbReference type="AlphaFoldDB" id="C0PJD7"/>
<proteinExistence type="evidence at transcript level"/>
<organism evidence="2">
    <name type="scientific">Zea mays</name>
    <name type="common">Maize</name>
    <dbReference type="NCBI Taxonomy" id="4577"/>
    <lineage>
        <taxon>Eukaryota</taxon>
        <taxon>Viridiplantae</taxon>
        <taxon>Streptophyta</taxon>
        <taxon>Embryophyta</taxon>
        <taxon>Tracheophyta</taxon>
        <taxon>Spermatophyta</taxon>
        <taxon>Magnoliopsida</taxon>
        <taxon>Liliopsida</taxon>
        <taxon>Poales</taxon>
        <taxon>Poaceae</taxon>
        <taxon>PACMAD clade</taxon>
        <taxon>Panicoideae</taxon>
        <taxon>Andropogonodae</taxon>
        <taxon>Andropogoneae</taxon>
        <taxon>Tripsacinae</taxon>
        <taxon>Zea</taxon>
    </lineage>
</organism>
<dbReference type="HOGENOM" id="CLU_162256_0_0_1"/>
<evidence type="ECO:0000313" key="2">
    <source>
        <dbReference type="EMBL" id="ACN35303.1"/>
    </source>
</evidence>
<reference evidence="2" key="2">
    <citation type="submission" date="2012-06" db="EMBL/GenBank/DDBJ databases">
        <authorList>
            <person name="Yu Y."/>
            <person name="Currie J."/>
            <person name="Lomeli R."/>
            <person name="Angelova A."/>
            <person name="Collura K."/>
            <person name="Wissotski M."/>
            <person name="Campos D."/>
            <person name="Kudrna D."/>
            <person name="Golser W."/>
            <person name="Ashely E."/>
            <person name="Descour A."/>
            <person name="Fernandes J."/>
            <person name="Soderlund C."/>
            <person name="Walbot V."/>
        </authorList>
    </citation>
    <scope>NUCLEOTIDE SEQUENCE</scope>
    <source>
        <strain evidence="2">B73</strain>
    </source>
</reference>